<sequence length="260" mass="28281">MALIARLIILASVFVTLARSQTCTKNAINVAQNAFNGFLGLDASITWSNPVGLALAVQNQFITKGGTTGLIAVCNAYNLYLKSLSDAGIDYKSCLDPAFIIQNDNDPATGYGYAGIMNMIGYQCGAGLYPALTRWDCIKNTYSVRNATLLSCLTNLHLDAGSNATAACSFTKTAILCWQQQFIQTCNNDNEVSYYACQTIRSYTAAAYGECDDRCLIYQAASFAIDQNKEQLALYDQQSAKAPGSAQILYEKVKKNYIIM</sequence>
<accession>A0AC34PV63</accession>
<organism evidence="1 2">
    <name type="scientific">Panagrolaimus sp. JU765</name>
    <dbReference type="NCBI Taxonomy" id="591449"/>
    <lineage>
        <taxon>Eukaryota</taxon>
        <taxon>Metazoa</taxon>
        <taxon>Ecdysozoa</taxon>
        <taxon>Nematoda</taxon>
        <taxon>Chromadorea</taxon>
        <taxon>Rhabditida</taxon>
        <taxon>Tylenchina</taxon>
        <taxon>Panagrolaimomorpha</taxon>
        <taxon>Panagrolaimoidea</taxon>
        <taxon>Panagrolaimidae</taxon>
        <taxon>Panagrolaimus</taxon>
    </lineage>
</organism>
<proteinExistence type="predicted"/>
<dbReference type="Proteomes" id="UP000887576">
    <property type="component" value="Unplaced"/>
</dbReference>
<reference evidence="2" key="1">
    <citation type="submission" date="2022-11" db="UniProtKB">
        <authorList>
            <consortium name="WormBaseParasite"/>
        </authorList>
    </citation>
    <scope>IDENTIFICATION</scope>
</reference>
<evidence type="ECO:0000313" key="1">
    <source>
        <dbReference type="Proteomes" id="UP000887576"/>
    </source>
</evidence>
<dbReference type="WBParaSite" id="JU765_v2.g10255.t1">
    <property type="protein sequence ID" value="JU765_v2.g10255.t1"/>
    <property type="gene ID" value="JU765_v2.g10255"/>
</dbReference>
<name>A0AC34PV63_9BILA</name>
<protein>
    <submittedName>
        <fullName evidence="2">Uncharacterized protein</fullName>
    </submittedName>
</protein>
<evidence type="ECO:0000313" key="2">
    <source>
        <dbReference type="WBParaSite" id="JU765_v2.g10255.t1"/>
    </source>
</evidence>